<evidence type="ECO:0000313" key="4">
    <source>
        <dbReference type="EMBL" id="KAE8356028.1"/>
    </source>
</evidence>
<dbReference type="SUPFAM" id="SSF48403">
    <property type="entry name" value="Ankyrin repeat"/>
    <property type="match status" value="1"/>
</dbReference>
<dbReference type="PANTHER" id="PTHR23206:SF8">
    <property type="entry name" value="ANKYRIN REPEAT AND KH DOMAIN-CONTAINING 1"/>
    <property type="match status" value="1"/>
</dbReference>
<evidence type="ECO:0000256" key="1">
    <source>
        <dbReference type="ARBA" id="ARBA00022737"/>
    </source>
</evidence>
<dbReference type="Pfam" id="PF00023">
    <property type="entry name" value="Ank"/>
    <property type="match status" value="1"/>
</dbReference>
<evidence type="ECO:0000256" key="3">
    <source>
        <dbReference type="PROSITE-ProRule" id="PRU00023"/>
    </source>
</evidence>
<protein>
    <submittedName>
        <fullName evidence="4">Ankyrin repeat-containing domain protein</fullName>
    </submittedName>
</protein>
<keyword evidence="5" id="KW-1185">Reference proteome</keyword>
<keyword evidence="2 3" id="KW-0040">ANK repeat</keyword>
<sequence>MFLLPLPVELIFQIVECFDTEGDASALSRTNRASYDLLLDKRYKFNLRHRGGAALVWAAKHGQVKVMKELVNAGADLDVALDKHGDHPHTPPGFISNHPPGAQPLMTIAAEAGQESVIDYLQEMGQHCNVYVDREWTPLTKAIEKGNISMVQKLFANGAKITSHMIARDRPTRWRLPKLKVAASNGDLNMVRVLTENITERYPDERQEFLDECLDAAGIYNHRHIIKYLRSQGARD</sequence>
<dbReference type="EMBL" id="ML739043">
    <property type="protein sequence ID" value="KAE8356028.1"/>
    <property type="molecule type" value="Genomic_DNA"/>
</dbReference>
<feature type="repeat" description="ANK" evidence="3">
    <location>
        <begin position="50"/>
        <end position="82"/>
    </location>
</feature>
<name>A0A5N6ZF64_9EURO</name>
<dbReference type="Pfam" id="PF12796">
    <property type="entry name" value="Ank_2"/>
    <property type="match status" value="1"/>
</dbReference>
<reference evidence="5" key="1">
    <citation type="submission" date="2019-04" db="EMBL/GenBank/DDBJ databases">
        <title>Friends and foes A comparative genomics studyof 23 Aspergillus species from section Flavi.</title>
        <authorList>
            <consortium name="DOE Joint Genome Institute"/>
            <person name="Kjaerbolling I."/>
            <person name="Vesth T."/>
            <person name="Frisvad J.C."/>
            <person name="Nybo J.L."/>
            <person name="Theobald S."/>
            <person name="Kildgaard S."/>
            <person name="Isbrandt T."/>
            <person name="Kuo A."/>
            <person name="Sato A."/>
            <person name="Lyhne E.K."/>
            <person name="Kogle M.E."/>
            <person name="Wiebenga A."/>
            <person name="Kun R.S."/>
            <person name="Lubbers R.J."/>
            <person name="Makela M.R."/>
            <person name="Barry K."/>
            <person name="Chovatia M."/>
            <person name="Clum A."/>
            <person name="Daum C."/>
            <person name="Haridas S."/>
            <person name="He G."/>
            <person name="LaButti K."/>
            <person name="Lipzen A."/>
            <person name="Mondo S."/>
            <person name="Riley R."/>
            <person name="Salamov A."/>
            <person name="Simmons B.A."/>
            <person name="Magnuson J.K."/>
            <person name="Henrissat B."/>
            <person name="Mortensen U.H."/>
            <person name="Larsen T.O."/>
            <person name="Devries R.P."/>
            <person name="Grigoriev I.V."/>
            <person name="Machida M."/>
            <person name="Baker S.E."/>
            <person name="Andersen M.R."/>
        </authorList>
    </citation>
    <scope>NUCLEOTIDE SEQUENCE [LARGE SCALE GENOMIC DNA]</scope>
    <source>
        <strain evidence="5">CBS 553.77</strain>
    </source>
</reference>
<dbReference type="PANTHER" id="PTHR23206">
    <property type="entry name" value="MASK PROTEIN"/>
    <property type="match status" value="1"/>
</dbReference>
<dbReference type="PROSITE" id="PS50297">
    <property type="entry name" value="ANK_REP_REGION"/>
    <property type="match status" value="1"/>
</dbReference>
<dbReference type="InterPro" id="IPR051631">
    <property type="entry name" value="Ankyrin-KH/SAM_domain"/>
</dbReference>
<dbReference type="PROSITE" id="PS50088">
    <property type="entry name" value="ANK_REPEAT"/>
    <property type="match status" value="1"/>
</dbReference>
<dbReference type="Gene3D" id="1.25.40.20">
    <property type="entry name" value="Ankyrin repeat-containing domain"/>
    <property type="match status" value="2"/>
</dbReference>
<keyword evidence="1" id="KW-0677">Repeat</keyword>
<organism evidence="4 5">
    <name type="scientific">Aspergillus coremiiformis</name>
    <dbReference type="NCBI Taxonomy" id="138285"/>
    <lineage>
        <taxon>Eukaryota</taxon>
        <taxon>Fungi</taxon>
        <taxon>Dikarya</taxon>
        <taxon>Ascomycota</taxon>
        <taxon>Pezizomycotina</taxon>
        <taxon>Eurotiomycetes</taxon>
        <taxon>Eurotiomycetidae</taxon>
        <taxon>Eurotiales</taxon>
        <taxon>Aspergillaceae</taxon>
        <taxon>Aspergillus</taxon>
        <taxon>Aspergillus subgen. Circumdati</taxon>
    </lineage>
</organism>
<evidence type="ECO:0000313" key="5">
    <source>
        <dbReference type="Proteomes" id="UP000327118"/>
    </source>
</evidence>
<gene>
    <name evidence="4" type="ORF">BDV28DRAFT_145530</name>
</gene>
<evidence type="ECO:0000256" key="2">
    <source>
        <dbReference type="ARBA" id="ARBA00023043"/>
    </source>
</evidence>
<dbReference type="InterPro" id="IPR002110">
    <property type="entry name" value="Ankyrin_rpt"/>
</dbReference>
<dbReference type="InterPro" id="IPR036770">
    <property type="entry name" value="Ankyrin_rpt-contain_sf"/>
</dbReference>
<accession>A0A5N6ZF64</accession>
<dbReference type="OrthoDB" id="366390at2759"/>
<dbReference type="SMART" id="SM00248">
    <property type="entry name" value="ANK"/>
    <property type="match status" value="3"/>
</dbReference>
<dbReference type="Proteomes" id="UP000327118">
    <property type="component" value="Unassembled WGS sequence"/>
</dbReference>
<dbReference type="AlphaFoldDB" id="A0A5N6ZF64"/>
<proteinExistence type="predicted"/>